<dbReference type="Proteomes" id="UP001248819">
    <property type="component" value="Unassembled WGS sequence"/>
</dbReference>
<dbReference type="SUPFAM" id="SSF53448">
    <property type="entry name" value="Nucleotide-diphospho-sugar transferases"/>
    <property type="match status" value="1"/>
</dbReference>
<feature type="domain" description="Streptomycin biosynthesis protein StrF" evidence="1">
    <location>
        <begin position="4"/>
        <end position="207"/>
    </location>
</feature>
<keyword evidence="3" id="KW-1185">Reference proteome</keyword>
<dbReference type="InterPro" id="IPR029044">
    <property type="entry name" value="Nucleotide-diphossugar_trans"/>
</dbReference>
<organism evidence="2 3">
    <name type="scientific">Autumnicola edwardsiae</name>
    <dbReference type="NCBI Taxonomy" id="3075594"/>
    <lineage>
        <taxon>Bacteria</taxon>
        <taxon>Pseudomonadati</taxon>
        <taxon>Bacteroidota</taxon>
        <taxon>Flavobacteriia</taxon>
        <taxon>Flavobacteriales</taxon>
        <taxon>Flavobacteriaceae</taxon>
        <taxon>Autumnicola</taxon>
    </lineage>
</organism>
<dbReference type="RefSeq" id="WP_311484987.1">
    <property type="nucleotide sequence ID" value="NZ_JAVRHP010000062.1"/>
</dbReference>
<feature type="non-terminal residue" evidence="2">
    <location>
        <position position="280"/>
    </location>
</feature>
<accession>A0ABU3CY66</accession>
<comment type="caution">
    <text evidence="2">The sequence shown here is derived from an EMBL/GenBank/DDBJ whole genome shotgun (WGS) entry which is preliminary data.</text>
</comment>
<dbReference type="InterPro" id="IPR059123">
    <property type="entry name" value="StrF_dom"/>
</dbReference>
<evidence type="ECO:0000313" key="2">
    <source>
        <dbReference type="EMBL" id="MDT0650830.1"/>
    </source>
</evidence>
<evidence type="ECO:0000259" key="1">
    <source>
        <dbReference type="Pfam" id="PF13712"/>
    </source>
</evidence>
<dbReference type="Pfam" id="PF13712">
    <property type="entry name" value="Glyco_tranf_2_5"/>
    <property type="match status" value="1"/>
</dbReference>
<sequence length="280" mass="33028">MISIIVCSVNPGLLQALKKNITETIGIISYEILGIDNSVENLGISKIYNYGLERAKYPFILCVHEDICFRTTMWGQILLNYFEENSQLGLIGIAGSKVKTKTPNGWWENEPDNWVMNLIQHYKNGKVEKIQRGFADDLEEVVVIDGVFLALRKDSEIKFDERIRGFHNYDQSISIRYRLAGYKIMVTREILIEHFSSGAKDPSWLISNRHFFTLYKQHLPQSVRNNRVSKEEVTYSYLRLINNLKREHKLNAMFYWLNYWRWNPMEKKTYRLDISDRFVP</sequence>
<protein>
    <submittedName>
        <fullName evidence="2">Glycosyltransferase</fullName>
    </submittedName>
</protein>
<reference evidence="2 3" key="1">
    <citation type="submission" date="2023-09" db="EMBL/GenBank/DDBJ databases">
        <authorList>
            <person name="Rey-Velasco X."/>
        </authorList>
    </citation>
    <scope>NUCLEOTIDE SEQUENCE [LARGE SCALE GENOMIC DNA]</scope>
    <source>
        <strain evidence="2 3">F297</strain>
    </source>
</reference>
<proteinExistence type="predicted"/>
<dbReference type="EMBL" id="JAVRHP010000062">
    <property type="protein sequence ID" value="MDT0650830.1"/>
    <property type="molecule type" value="Genomic_DNA"/>
</dbReference>
<name>A0ABU3CY66_9FLAO</name>
<evidence type="ECO:0000313" key="3">
    <source>
        <dbReference type="Proteomes" id="UP001248819"/>
    </source>
</evidence>
<gene>
    <name evidence="2" type="ORF">RM529_11765</name>
</gene>
<dbReference type="Gene3D" id="3.90.550.10">
    <property type="entry name" value="Spore Coat Polysaccharide Biosynthesis Protein SpsA, Chain A"/>
    <property type="match status" value="1"/>
</dbReference>